<accession>M3B3Q2</accession>
<dbReference type="VEuPathDB" id="FungiDB:MYCFIDRAFT_210762"/>
<feature type="compositionally biased region" description="Polar residues" evidence="1">
    <location>
        <begin position="344"/>
        <end position="358"/>
    </location>
</feature>
<dbReference type="eggNOG" id="ENOG502SZNV">
    <property type="taxonomic scope" value="Eukaryota"/>
</dbReference>
<feature type="region of interest" description="Disordered" evidence="1">
    <location>
        <begin position="108"/>
        <end position="138"/>
    </location>
</feature>
<dbReference type="KEGG" id="pfj:MYCFIDRAFT_210762"/>
<keyword evidence="3" id="KW-1185">Reference proteome</keyword>
<dbReference type="AlphaFoldDB" id="M3B3Q2"/>
<feature type="region of interest" description="Disordered" evidence="1">
    <location>
        <begin position="344"/>
        <end position="366"/>
    </location>
</feature>
<sequence>MMRISFKEDHAADQEKVLVEHLAEALFESKFWQQFGMRASSKQCTDHLLSDCHEFAIHLEHDDASTTSQRQHKLQQGVPVRDVRPPKGVEAIHLNCVCFDLQFSRASQHQRPRPEDGLRASSSQTGRTQPEQESVEDDLLVLEEDGYRHVNESFGTRMTKSLGTKQHGCPAQIQDDGSEAALNWTSVEDSTSSQQLKRTFAQHARPSIDAHAMRNEYLDSLWAALMNTIDRPVKRPWTTAKVISHESPRYLSECFPTLWAPGYLEHISTRAALLPTITHSLSHVCGAQAKSLALRSKLAELCRRAGSCSEDDDANDIAHETQSVLQPPLSLRLWHILNTNAHGITSASPPKPISTSDLTPGHGHSADEDVLESKVFQDILPPRPPEKQFDESRSDLDDEILDRHSTTAGRWSVCSSSPESLACAWRRGLTGEIEDGEEQDAWPRDAHEELDVVEDDLSSICESVGSLDLLDVAEQHQMLICDGSGAGTMVGYSPCVEPLVVDMDDEMLL</sequence>
<name>M3B3Q2_PSEFD</name>
<feature type="compositionally biased region" description="Polar residues" evidence="1">
    <location>
        <begin position="120"/>
        <end position="132"/>
    </location>
</feature>
<reference evidence="2 3" key="1">
    <citation type="journal article" date="2012" name="PLoS Pathog.">
        <title>Diverse lifestyles and strategies of plant pathogenesis encoded in the genomes of eighteen Dothideomycetes fungi.</title>
        <authorList>
            <person name="Ohm R.A."/>
            <person name="Feau N."/>
            <person name="Henrissat B."/>
            <person name="Schoch C.L."/>
            <person name="Horwitz B.A."/>
            <person name="Barry K.W."/>
            <person name="Condon B.J."/>
            <person name="Copeland A.C."/>
            <person name="Dhillon B."/>
            <person name="Glaser F."/>
            <person name="Hesse C.N."/>
            <person name="Kosti I."/>
            <person name="LaButti K."/>
            <person name="Lindquist E.A."/>
            <person name="Lucas S."/>
            <person name="Salamov A.A."/>
            <person name="Bradshaw R.E."/>
            <person name="Ciuffetti L."/>
            <person name="Hamelin R.C."/>
            <person name="Kema G.H.J."/>
            <person name="Lawrence C."/>
            <person name="Scott J.A."/>
            <person name="Spatafora J.W."/>
            <person name="Turgeon B.G."/>
            <person name="de Wit P.J.G.M."/>
            <person name="Zhong S."/>
            <person name="Goodwin S.B."/>
            <person name="Grigoriev I.V."/>
        </authorList>
    </citation>
    <scope>NUCLEOTIDE SEQUENCE [LARGE SCALE GENOMIC DNA]</scope>
    <source>
        <strain evidence="2 3">CIRAD86</strain>
    </source>
</reference>
<dbReference type="Proteomes" id="UP000016932">
    <property type="component" value="Unassembled WGS sequence"/>
</dbReference>
<proteinExistence type="predicted"/>
<dbReference type="RefSeq" id="XP_007924637.1">
    <property type="nucleotide sequence ID" value="XM_007926446.1"/>
</dbReference>
<organism evidence="2 3">
    <name type="scientific">Pseudocercospora fijiensis (strain CIRAD86)</name>
    <name type="common">Black leaf streak disease fungus</name>
    <name type="synonym">Mycosphaerella fijiensis</name>
    <dbReference type="NCBI Taxonomy" id="383855"/>
    <lineage>
        <taxon>Eukaryota</taxon>
        <taxon>Fungi</taxon>
        <taxon>Dikarya</taxon>
        <taxon>Ascomycota</taxon>
        <taxon>Pezizomycotina</taxon>
        <taxon>Dothideomycetes</taxon>
        <taxon>Dothideomycetidae</taxon>
        <taxon>Mycosphaerellales</taxon>
        <taxon>Mycosphaerellaceae</taxon>
        <taxon>Pseudocercospora</taxon>
    </lineage>
</organism>
<dbReference type="EMBL" id="KB446557">
    <property type="protein sequence ID" value="EME84013.1"/>
    <property type="molecule type" value="Genomic_DNA"/>
</dbReference>
<dbReference type="HOGENOM" id="CLU_535420_0_0_1"/>
<evidence type="ECO:0000313" key="3">
    <source>
        <dbReference type="Proteomes" id="UP000016932"/>
    </source>
</evidence>
<evidence type="ECO:0000313" key="2">
    <source>
        <dbReference type="EMBL" id="EME84013.1"/>
    </source>
</evidence>
<dbReference type="OrthoDB" id="4187154at2759"/>
<dbReference type="GeneID" id="19337189"/>
<gene>
    <name evidence="2" type="ORF">MYCFIDRAFT_210762</name>
</gene>
<protein>
    <submittedName>
        <fullName evidence="2">Uncharacterized protein</fullName>
    </submittedName>
</protein>
<evidence type="ECO:0000256" key="1">
    <source>
        <dbReference type="SAM" id="MobiDB-lite"/>
    </source>
</evidence>